<name>A0ABY7E600_MYAAR</name>
<protein>
    <recommendedName>
        <fullName evidence="2">Immunoglobulin-like beta-sandwich domain-containing protein</fullName>
    </recommendedName>
</protein>
<organism evidence="3 4">
    <name type="scientific">Mya arenaria</name>
    <name type="common">Soft-shell clam</name>
    <dbReference type="NCBI Taxonomy" id="6604"/>
    <lineage>
        <taxon>Eukaryota</taxon>
        <taxon>Metazoa</taxon>
        <taxon>Spiralia</taxon>
        <taxon>Lophotrochozoa</taxon>
        <taxon>Mollusca</taxon>
        <taxon>Bivalvia</taxon>
        <taxon>Autobranchia</taxon>
        <taxon>Heteroconchia</taxon>
        <taxon>Euheterodonta</taxon>
        <taxon>Imparidentia</taxon>
        <taxon>Neoheterodontei</taxon>
        <taxon>Myida</taxon>
        <taxon>Myoidea</taxon>
        <taxon>Myidae</taxon>
        <taxon>Mya</taxon>
    </lineage>
</organism>
<keyword evidence="4" id="KW-1185">Reference proteome</keyword>
<evidence type="ECO:0000256" key="1">
    <source>
        <dbReference type="SAM" id="MobiDB-lite"/>
    </source>
</evidence>
<proteinExistence type="predicted"/>
<gene>
    <name evidence="3" type="ORF">MAR_019973</name>
</gene>
<sequence>MDGTAQTKPAIGPVTTLQVGGLYIVVKSGHTIPVYCNMTGTDLTVEVLVNGRTCKTEESETGMFSAIDCIAYDGDHLTSVRCSVLTAAVKDPLFSEEYQLYVVDKASAIEIYHTQDLREGSPVNITCKVTGGRPAPEIAFTVNNVTVDQGLTHSHDGRKATLHFVKREWNGKYIRCQYNNSFFTGRSPERLLNIYSVHQKTTENELVHVELDKHALEASTGRKTTKVGDVDQQTEHDYQKRQEEDEEVVEYFPLHNHVKNMPLNVVILNKF</sequence>
<evidence type="ECO:0000313" key="4">
    <source>
        <dbReference type="Proteomes" id="UP001164746"/>
    </source>
</evidence>
<dbReference type="InterPro" id="IPR013783">
    <property type="entry name" value="Ig-like_fold"/>
</dbReference>
<dbReference type="Gene3D" id="2.60.40.10">
    <property type="entry name" value="Immunoglobulins"/>
    <property type="match status" value="1"/>
</dbReference>
<evidence type="ECO:0000313" key="3">
    <source>
        <dbReference type="EMBL" id="WAR04604.1"/>
    </source>
</evidence>
<reference evidence="3" key="1">
    <citation type="submission" date="2022-11" db="EMBL/GenBank/DDBJ databases">
        <title>Centuries of genome instability and evolution in soft-shell clam transmissible cancer (bioRxiv).</title>
        <authorList>
            <person name="Hart S.F.M."/>
            <person name="Yonemitsu M.A."/>
            <person name="Giersch R.M."/>
            <person name="Beal B.F."/>
            <person name="Arriagada G."/>
            <person name="Davis B.W."/>
            <person name="Ostrander E.A."/>
            <person name="Goff S.P."/>
            <person name="Metzger M.J."/>
        </authorList>
    </citation>
    <scope>NUCLEOTIDE SEQUENCE</scope>
    <source>
        <strain evidence="3">MELC-2E11</strain>
        <tissue evidence="3">Siphon/mantle</tissue>
    </source>
</reference>
<evidence type="ECO:0000259" key="2">
    <source>
        <dbReference type="Pfam" id="PF00047"/>
    </source>
</evidence>
<feature type="domain" description="Immunoglobulin-like beta-sandwich" evidence="2">
    <location>
        <begin position="114"/>
        <end position="182"/>
    </location>
</feature>
<dbReference type="InterPro" id="IPR036179">
    <property type="entry name" value="Ig-like_dom_sf"/>
</dbReference>
<feature type="region of interest" description="Disordered" evidence="1">
    <location>
        <begin position="220"/>
        <end position="240"/>
    </location>
</feature>
<dbReference type="InterPro" id="IPR013151">
    <property type="entry name" value="Immunoglobulin_dom"/>
</dbReference>
<dbReference type="Pfam" id="PF00047">
    <property type="entry name" value="ig"/>
    <property type="match status" value="1"/>
</dbReference>
<dbReference type="SUPFAM" id="SSF48726">
    <property type="entry name" value="Immunoglobulin"/>
    <property type="match status" value="1"/>
</dbReference>
<accession>A0ABY7E600</accession>
<dbReference type="EMBL" id="CP111016">
    <property type="protein sequence ID" value="WAR04604.1"/>
    <property type="molecule type" value="Genomic_DNA"/>
</dbReference>
<dbReference type="Proteomes" id="UP001164746">
    <property type="component" value="Chromosome 5"/>
</dbReference>
<feature type="compositionally biased region" description="Basic and acidic residues" evidence="1">
    <location>
        <begin position="226"/>
        <end position="240"/>
    </location>
</feature>